<feature type="domain" description="Catalase core" evidence="1">
    <location>
        <begin position="91"/>
        <end position="195"/>
    </location>
</feature>
<evidence type="ECO:0000313" key="2">
    <source>
        <dbReference type="EMBL" id="SVD71111.1"/>
    </source>
</evidence>
<dbReference type="PANTHER" id="PTHR36195:SF4">
    <property type="entry name" value="DOMAIN PROTEIN, PUTATIVE (AFU_ORTHOLOGUE AFUA_5G01990)-RELATED"/>
    <property type="match status" value="1"/>
</dbReference>
<accession>A0A382XKX8</accession>
<proteinExistence type="predicted"/>
<dbReference type="EMBL" id="UINC01168199">
    <property type="protein sequence ID" value="SVD71111.1"/>
    <property type="molecule type" value="Genomic_DNA"/>
</dbReference>
<dbReference type="Gene3D" id="2.40.180.10">
    <property type="entry name" value="Catalase core domain"/>
    <property type="match status" value="1"/>
</dbReference>
<feature type="non-terminal residue" evidence="2">
    <location>
        <position position="201"/>
    </location>
</feature>
<dbReference type="Pfam" id="PF00199">
    <property type="entry name" value="Catalase"/>
    <property type="match status" value="1"/>
</dbReference>
<name>A0A382XKX8_9ZZZZ</name>
<dbReference type="GO" id="GO:0004096">
    <property type="term" value="F:catalase activity"/>
    <property type="evidence" value="ECO:0007669"/>
    <property type="project" value="InterPro"/>
</dbReference>
<dbReference type="PANTHER" id="PTHR36195">
    <property type="entry name" value="DOMAIN PROTEIN, PUTATIVE (AFU_ORTHOLOGUE AFUA_5G01990)-RELATED-RELATED"/>
    <property type="match status" value="1"/>
</dbReference>
<reference evidence="2" key="1">
    <citation type="submission" date="2018-05" db="EMBL/GenBank/DDBJ databases">
        <authorList>
            <person name="Lanie J.A."/>
            <person name="Ng W.-L."/>
            <person name="Kazmierczak K.M."/>
            <person name="Andrzejewski T.M."/>
            <person name="Davidsen T.M."/>
            <person name="Wayne K.J."/>
            <person name="Tettelin H."/>
            <person name="Glass J.I."/>
            <person name="Rusch D."/>
            <person name="Podicherti R."/>
            <person name="Tsui H.-C.T."/>
            <person name="Winkler M.E."/>
        </authorList>
    </citation>
    <scope>NUCLEOTIDE SEQUENCE</scope>
</reference>
<protein>
    <recommendedName>
        <fullName evidence="1">Catalase core domain-containing protein</fullName>
    </recommendedName>
</protein>
<dbReference type="AlphaFoldDB" id="A0A382XKX8"/>
<dbReference type="SUPFAM" id="SSF56634">
    <property type="entry name" value="Heme-dependent catalase-like"/>
    <property type="match status" value="1"/>
</dbReference>
<organism evidence="2">
    <name type="scientific">marine metagenome</name>
    <dbReference type="NCBI Taxonomy" id="408172"/>
    <lineage>
        <taxon>unclassified sequences</taxon>
        <taxon>metagenomes</taxon>
        <taxon>ecological metagenomes</taxon>
    </lineage>
</organism>
<gene>
    <name evidence="2" type="ORF">METZ01_LOCUS423965</name>
</gene>
<dbReference type="GO" id="GO:0020037">
    <property type="term" value="F:heme binding"/>
    <property type="evidence" value="ECO:0007669"/>
    <property type="project" value="InterPro"/>
</dbReference>
<sequence>MEKYLHPRKTWGSASLTGAITFAFCLFSVDLFETRAIAQDASQERLGIVYPEIDPFLGEALQEGEIESAVKIAEIIGATLLKRYPPGHVKRDAHTKSHGCVKAEFSVLENLSEDLAKGVFIPGKTYPAWIRYSNGKANPARADIKGDGRGMAIKLLGIEGETLLARDKMSGTQDFVMMSTPVFFIDDPEDYLSLMKLFTSD</sequence>
<evidence type="ECO:0000259" key="1">
    <source>
        <dbReference type="Pfam" id="PF00199"/>
    </source>
</evidence>
<dbReference type="InterPro" id="IPR020835">
    <property type="entry name" value="Catalase_sf"/>
</dbReference>
<dbReference type="InterPro" id="IPR011614">
    <property type="entry name" value="Catalase_core"/>
</dbReference>